<dbReference type="GO" id="GO:0008408">
    <property type="term" value="F:3'-5' exonuclease activity"/>
    <property type="evidence" value="ECO:0007669"/>
    <property type="project" value="TreeGrafter"/>
</dbReference>
<evidence type="ECO:0000313" key="5">
    <source>
        <dbReference type="Proteomes" id="UP001187859"/>
    </source>
</evidence>
<reference evidence="4" key="1">
    <citation type="submission" date="2023-05" db="EMBL/GenBank/DDBJ databases">
        <title>Colonisation of extended spectrum b-lactamase- and carbapenemase-producing bacteria on hospital surfaces from low- and middle-income countries.</title>
        <authorList>
            <person name="Nieto-Rosado M."/>
            <person name="Sands K."/>
            <person name="Iregbu K."/>
            <person name="Zahra R."/>
            <person name="Mazarati J.B."/>
            <person name="Mehtar S."/>
            <person name="Barnards-Group B."/>
            <person name="Walsh T.R."/>
        </authorList>
    </citation>
    <scope>NUCLEOTIDE SEQUENCE</scope>
    <source>
        <strain evidence="4">PP-E493</strain>
    </source>
</reference>
<organism evidence="4 5">
    <name type="scientific">Shewanella xiamenensis</name>
    <dbReference type="NCBI Taxonomy" id="332186"/>
    <lineage>
        <taxon>Bacteria</taxon>
        <taxon>Pseudomonadati</taxon>
        <taxon>Pseudomonadota</taxon>
        <taxon>Gammaproteobacteria</taxon>
        <taxon>Alteromonadales</taxon>
        <taxon>Shewanellaceae</taxon>
        <taxon>Shewanella</taxon>
    </lineage>
</organism>
<dbReference type="PANTHER" id="PTHR30231">
    <property type="entry name" value="DNA POLYMERASE III SUBUNIT EPSILON"/>
    <property type="match status" value="1"/>
</dbReference>
<dbReference type="SUPFAM" id="SSF53098">
    <property type="entry name" value="Ribonuclease H-like"/>
    <property type="match status" value="1"/>
</dbReference>
<dbReference type="GO" id="GO:0003676">
    <property type="term" value="F:nucleic acid binding"/>
    <property type="evidence" value="ECO:0007669"/>
    <property type="project" value="InterPro"/>
</dbReference>
<dbReference type="InterPro" id="IPR036397">
    <property type="entry name" value="RNaseH_sf"/>
</dbReference>
<evidence type="ECO:0000256" key="2">
    <source>
        <dbReference type="ARBA" id="ARBA00022839"/>
    </source>
</evidence>
<keyword evidence="1" id="KW-0540">Nuclease</keyword>
<sequence length="340" mass="37691">MSNLKKLIQSEISDFFAGFCSPGEPASPEEMQTTLLANIDRCFADYQSDLVSAYGDGWYDGFLNAVEVSADGADIWSYTECEIRRLSEAAEDQSQLAKSFEGTSTELKPVFIKPEFIGIDLGRAEAERKLIFLKSGAKMKPIGHGKTMHQHIQEHNHAAHFVAQSWIVNDALILDTETTGLDWGDEIVELSIIELRSGKVLLNTLVKPMFTIPPEATAIHGISNEMVESSPEFEDILLDIAGLLSGRVVVAYNVAFDKKMLCSSASIFDSEPPFINCDFQCAMLAYAEYKGDWNHGHGDFKWHSLINAAKQQGITLEGTAHRALYDCQLTRELILKMAAE</sequence>
<name>A0AAE4TQI1_9GAMM</name>
<protein>
    <submittedName>
        <fullName evidence="4">3'-5' exonuclease</fullName>
    </submittedName>
</protein>
<dbReference type="InterPro" id="IPR013520">
    <property type="entry name" value="Ribonucl_H"/>
</dbReference>
<keyword evidence="2 4" id="KW-0269">Exonuclease</keyword>
<dbReference type="PANTHER" id="PTHR30231:SF37">
    <property type="entry name" value="EXODEOXYRIBONUCLEASE 10"/>
    <property type="match status" value="1"/>
</dbReference>
<dbReference type="Proteomes" id="UP001187859">
    <property type="component" value="Unassembled WGS sequence"/>
</dbReference>
<keyword evidence="2 4" id="KW-0378">Hydrolase</keyword>
<accession>A0AAE4TQI1</accession>
<dbReference type="RefSeq" id="WP_317520594.1">
    <property type="nucleotide sequence ID" value="NZ_JASGOQ010000001.1"/>
</dbReference>
<dbReference type="CDD" id="cd06127">
    <property type="entry name" value="DEDDh"/>
    <property type="match status" value="1"/>
</dbReference>
<gene>
    <name evidence="4" type="ORF">QM089_18870</name>
</gene>
<dbReference type="AlphaFoldDB" id="A0AAE4TQI1"/>
<dbReference type="InterPro" id="IPR012337">
    <property type="entry name" value="RNaseH-like_sf"/>
</dbReference>
<feature type="domain" description="Exonuclease" evidence="3">
    <location>
        <begin position="170"/>
        <end position="340"/>
    </location>
</feature>
<dbReference type="GO" id="GO:0005829">
    <property type="term" value="C:cytosol"/>
    <property type="evidence" value="ECO:0007669"/>
    <property type="project" value="TreeGrafter"/>
</dbReference>
<dbReference type="Pfam" id="PF00929">
    <property type="entry name" value="RNase_T"/>
    <property type="match status" value="1"/>
</dbReference>
<evidence type="ECO:0000259" key="3">
    <source>
        <dbReference type="SMART" id="SM00479"/>
    </source>
</evidence>
<dbReference type="EMBL" id="JASGOQ010000001">
    <property type="protein sequence ID" value="MDV5392259.1"/>
    <property type="molecule type" value="Genomic_DNA"/>
</dbReference>
<dbReference type="Gene3D" id="3.30.420.10">
    <property type="entry name" value="Ribonuclease H-like superfamily/Ribonuclease H"/>
    <property type="match status" value="1"/>
</dbReference>
<evidence type="ECO:0000256" key="1">
    <source>
        <dbReference type="ARBA" id="ARBA00022722"/>
    </source>
</evidence>
<comment type="caution">
    <text evidence="4">The sequence shown here is derived from an EMBL/GenBank/DDBJ whole genome shotgun (WGS) entry which is preliminary data.</text>
</comment>
<proteinExistence type="predicted"/>
<dbReference type="GO" id="GO:0045004">
    <property type="term" value="P:DNA replication proofreading"/>
    <property type="evidence" value="ECO:0007669"/>
    <property type="project" value="TreeGrafter"/>
</dbReference>
<dbReference type="SMART" id="SM00479">
    <property type="entry name" value="EXOIII"/>
    <property type="match status" value="1"/>
</dbReference>
<evidence type="ECO:0000313" key="4">
    <source>
        <dbReference type="EMBL" id="MDV5392259.1"/>
    </source>
</evidence>